<sequence>MAKKLKVGDTIRGYRILKVFGPGMMAISYAAQAPDGRKVFFKQYKSPAPTVVWYRDFVAYQKELAARVVRGKADNFAVGHVDSFEEVWGGRCYFQAFQFVENGADLQQVLDKERESHRAIGKAPTSNPVIWARHATWAKVLVAGVGALHDVKIVHADLKPANAYLIEDPTIAAEFQLKLIDMDFSLLADRRPPWHGHQGYVGTDNYRSPEHLTKGGVPGLASDIFTCGLILYELLAGRHPYWSEDQSDYARLVHGYTAEPPALLGEMPWPASNGDVSAALHRCLNPDPAKRPTAAELRAILSGRNRKPAAAAPTAPAPKPSAPLPRPAAPAAAPAAAVPTARPPITSEAVQLRGADGATLQLRIRTELGKRLVRQFGADGDFWDEGQCVLERGAGGQWFVRPGAAATNQTLLNGRALTTPRPLRAGDQIAVGNEVKNIAKLPLTVLPA</sequence>
<gene>
    <name evidence="7" type="ORF">OMW55_01650</name>
</gene>
<dbReference type="InterPro" id="IPR000719">
    <property type="entry name" value="Prot_kinase_dom"/>
</dbReference>
<evidence type="ECO:0000313" key="8">
    <source>
        <dbReference type="Proteomes" id="UP001526246"/>
    </source>
</evidence>
<evidence type="ECO:0000256" key="5">
    <source>
        <dbReference type="SAM" id="MobiDB-lite"/>
    </source>
</evidence>
<dbReference type="SUPFAM" id="SSF56112">
    <property type="entry name" value="Protein kinase-like (PK-like)"/>
    <property type="match status" value="1"/>
</dbReference>
<dbReference type="InterPro" id="IPR000253">
    <property type="entry name" value="FHA_dom"/>
</dbReference>
<evidence type="ECO:0000256" key="1">
    <source>
        <dbReference type="ARBA" id="ARBA00022679"/>
    </source>
</evidence>
<protein>
    <submittedName>
        <fullName evidence="7">Protein kinase</fullName>
    </submittedName>
</protein>
<reference evidence="7 8" key="1">
    <citation type="submission" date="2022-10" db="EMBL/GenBank/DDBJ databases">
        <title>Sphingomonas sp.</title>
        <authorList>
            <person name="Jin C."/>
        </authorList>
    </citation>
    <scope>NUCLEOTIDE SEQUENCE [LARGE SCALE GENOMIC DNA]</scope>
    <source>
        <strain evidence="7 8">BN140010</strain>
    </source>
</reference>
<dbReference type="Gene3D" id="1.10.510.10">
    <property type="entry name" value="Transferase(Phosphotransferase) domain 1"/>
    <property type="match status" value="1"/>
</dbReference>
<name>A0ABT3JBR9_9SPHN</name>
<dbReference type="Pfam" id="PF00498">
    <property type="entry name" value="FHA"/>
    <property type="match status" value="1"/>
</dbReference>
<keyword evidence="3 7" id="KW-0418">Kinase</keyword>
<dbReference type="SUPFAM" id="SSF49879">
    <property type="entry name" value="SMAD/FHA domain"/>
    <property type="match status" value="1"/>
</dbReference>
<evidence type="ECO:0000256" key="4">
    <source>
        <dbReference type="ARBA" id="ARBA00022840"/>
    </source>
</evidence>
<dbReference type="Gene3D" id="2.60.200.20">
    <property type="match status" value="1"/>
</dbReference>
<feature type="domain" description="Protein kinase" evidence="6">
    <location>
        <begin position="14"/>
        <end position="301"/>
    </location>
</feature>
<dbReference type="EMBL" id="JAPDOB010000001">
    <property type="protein sequence ID" value="MCW3796515.1"/>
    <property type="molecule type" value="Genomic_DNA"/>
</dbReference>
<organism evidence="7 8">
    <name type="scientific">Sphingomonas arvum</name>
    <dbReference type="NCBI Taxonomy" id="2992113"/>
    <lineage>
        <taxon>Bacteria</taxon>
        <taxon>Pseudomonadati</taxon>
        <taxon>Pseudomonadota</taxon>
        <taxon>Alphaproteobacteria</taxon>
        <taxon>Sphingomonadales</taxon>
        <taxon>Sphingomonadaceae</taxon>
        <taxon>Sphingomonas</taxon>
    </lineage>
</organism>
<evidence type="ECO:0000259" key="6">
    <source>
        <dbReference type="PROSITE" id="PS50011"/>
    </source>
</evidence>
<dbReference type="Proteomes" id="UP001526246">
    <property type="component" value="Unassembled WGS sequence"/>
</dbReference>
<keyword evidence="4" id="KW-0067">ATP-binding</keyword>
<dbReference type="Pfam" id="PF00069">
    <property type="entry name" value="Pkinase"/>
    <property type="match status" value="1"/>
</dbReference>
<evidence type="ECO:0000256" key="3">
    <source>
        <dbReference type="ARBA" id="ARBA00022777"/>
    </source>
</evidence>
<dbReference type="PANTHER" id="PTHR43289">
    <property type="entry name" value="MITOGEN-ACTIVATED PROTEIN KINASE KINASE KINASE 20-RELATED"/>
    <property type="match status" value="1"/>
</dbReference>
<keyword evidence="8" id="KW-1185">Reference proteome</keyword>
<feature type="region of interest" description="Disordered" evidence="5">
    <location>
        <begin position="305"/>
        <end position="334"/>
    </location>
</feature>
<proteinExistence type="predicted"/>
<evidence type="ECO:0000256" key="2">
    <source>
        <dbReference type="ARBA" id="ARBA00022741"/>
    </source>
</evidence>
<dbReference type="RefSeq" id="WP_264880312.1">
    <property type="nucleotide sequence ID" value="NZ_JAPDOB010000001.1"/>
</dbReference>
<keyword evidence="2" id="KW-0547">Nucleotide-binding</keyword>
<accession>A0ABT3JBR9</accession>
<dbReference type="CDD" id="cd00060">
    <property type="entry name" value="FHA"/>
    <property type="match status" value="1"/>
</dbReference>
<dbReference type="InterPro" id="IPR008984">
    <property type="entry name" value="SMAD_FHA_dom_sf"/>
</dbReference>
<dbReference type="PANTHER" id="PTHR43289:SF6">
    <property type="entry name" value="SERINE_THREONINE-PROTEIN KINASE NEKL-3"/>
    <property type="match status" value="1"/>
</dbReference>
<feature type="compositionally biased region" description="Pro residues" evidence="5">
    <location>
        <begin position="315"/>
        <end position="328"/>
    </location>
</feature>
<comment type="caution">
    <text evidence="7">The sequence shown here is derived from an EMBL/GenBank/DDBJ whole genome shotgun (WGS) entry which is preliminary data.</text>
</comment>
<dbReference type="GO" id="GO:0016301">
    <property type="term" value="F:kinase activity"/>
    <property type="evidence" value="ECO:0007669"/>
    <property type="project" value="UniProtKB-KW"/>
</dbReference>
<dbReference type="SMART" id="SM00220">
    <property type="entry name" value="S_TKc"/>
    <property type="match status" value="1"/>
</dbReference>
<dbReference type="InterPro" id="IPR011009">
    <property type="entry name" value="Kinase-like_dom_sf"/>
</dbReference>
<keyword evidence="1" id="KW-0808">Transferase</keyword>
<evidence type="ECO:0000313" key="7">
    <source>
        <dbReference type="EMBL" id="MCW3796515.1"/>
    </source>
</evidence>
<dbReference type="PROSITE" id="PS50011">
    <property type="entry name" value="PROTEIN_KINASE_DOM"/>
    <property type="match status" value="1"/>
</dbReference>